<dbReference type="InterPro" id="IPR036047">
    <property type="entry name" value="F-box-like_dom_sf"/>
</dbReference>
<protein>
    <submittedName>
        <fullName evidence="2">F-box/LRR-repeat protein 4-like</fullName>
    </submittedName>
</protein>
<organism evidence="2 3">
    <name type="scientific">Dorcoceras hygrometricum</name>
    <dbReference type="NCBI Taxonomy" id="472368"/>
    <lineage>
        <taxon>Eukaryota</taxon>
        <taxon>Viridiplantae</taxon>
        <taxon>Streptophyta</taxon>
        <taxon>Embryophyta</taxon>
        <taxon>Tracheophyta</taxon>
        <taxon>Spermatophyta</taxon>
        <taxon>Magnoliopsida</taxon>
        <taxon>eudicotyledons</taxon>
        <taxon>Gunneridae</taxon>
        <taxon>Pentapetalae</taxon>
        <taxon>asterids</taxon>
        <taxon>lamiids</taxon>
        <taxon>Lamiales</taxon>
        <taxon>Gesneriaceae</taxon>
        <taxon>Didymocarpoideae</taxon>
        <taxon>Trichosporeae</taxon>
        <taxon>Loxocarpinae</taxon>
        <taxon>Dorcoceras</taxon>
    </lineage>
</organism>
<dbReference type="FunFam" id="1.20.1280.50:FF:000023">
    <property type="entry name" value="F-box/LRR-repeat protein 4"/>
    <property type="match status" value="1"/>
</dbReference>
<accession>A0A2Z7CTW1</accession>
<name>A0A2Z7CTW1_9LAMI</name>
<dbReference type="SUPFAM" id="SSF81383">
    <property type="entry name" value="F-box domain"/>
    <property type="match status" value="1"/>
</dbReference>
<proteinExistence type="predicted"/>
<dbReference type="InterPro" id="IPR041567">
    <property type="entry name" value="COI1_F-box"/>
</dbReference>
<dbReference type="SMART" id="SM00256">
    <property type="entry name" value="FBOX"/>
    <property type="match status" value="1"/>
</dbReference>
<dbReference type="Gene3D" id="1.20.1280.50">
    <property type="match status" value="1"/>
</dbReference>
<keyword evidence="3" id="KW-1185">Reference proteome</keyword>
<dbReference type="OrthoDB" id="550575at2759"/>
<dbReference type="AlphaFoldDB" id="A0A2Z7CTW1"/>
<evidence type="ECO:0000313" key="2">
    <source>
        <dbReference type="EMBL" id="KZV49407.1"/>
    </source>
</evidence>
<feature type="domain" description="F-box" evidence="1">
    <location>
        <begin position="10"/>
        <end position="51"/>
    </location>
</feature>
<dbReference type="CDD" id="cd22159">
    <property type="entry name" value="F-box_AtTIR1-like"/>
    <property type="match status" value="1"/>
</dbReference>
<reference evidence="2 3" key="1">
    <citation type="journal article" date="2015" name="Proc. Natl. Acad. Sci. U.S.A.">
        <title>The resurrection genome of Boea hygrometrica: A blueprint for survival of dehydration.</title>
        <authorList>
            <person name="Xiao L."/>
            <person name="Yang G."/>
            <person name="Zhang L."/>
            <person name="Yang X."/>
            <person name="Zhao S."/>
            <person name="Ji Z."/>
            <person name="Zhou Q."/>
            <person name="Hu M."/>
            <person name="Wang Y."/>
            <person name="Chen M."/>
            <person name="Xu Y."/>
            <person name="Jin H."/>
            <person name="Xiao X."/>
            <person name="Hu G."/>
            <person name="Bao F."/>
            <person name="Hu Y."/>
            <person name="Wan P."/>
            <person name="Li L."/>
            <person name="Deng X."/>
            <person name="Kuang T."/>
            <person name="Xiang C."/>
            <person name="Zhu J.K."/>
            <person name="Oliver M.J."/>
            <person name="He Y."/>
        </authorList>
    </citation>
    <scope>NUCLEOTIDE SEQUENCE [LARGE SCALE GENOMIC DNA]</scope>
    <source>
        <strain evidence="3">cv. XS01</strain>
    </source>
</reference>
<dbReference type="Proteomes" id="UP000250235">
    <property type="component" value="Unassembled WGS sequence"/>
</dbReference>
<dbReference type="InterPro" id="IPR001810">
    <property type="entry name" value="F-box_dom"/>
</dbReference>
<sequence>MKSDLINAVLPDELIEEIFGHLESKLSRDACSLVCKRWLSLERLSRFSISISSSTPESYIRLLSTVFVNLRSVYIDERRTMSLPVLCVRL</sequence>
<dbReference type="Pfam" id="PF18511">
    <property type="entry name" value="F-box_5"/>
    <property type="match status" value="1"/>
</dbReference>
<evidence type="ECO:0000259" key="1">
    <source>
        <dbReference type="SMART" id="SM00256"/>
    </source>
</evidence>
<gene>
    <name evidence="2" type="ORF">F511_27490</name>
</gene>
<dbReference type="EMBL" id="KQ993055">
    <property type="protein sequence ID" value="KZV49407.1"/>
    <property type="molecule type" value="Genomic_DNA"/>
</dbReference>
<evidence type="ECO:0000313" key="3">
    <source>
        <dbReference type="Proteomes" id="UP000250235"/>
    </source>
</evidence>